<dbReference type="Proteomes" id="UP001055439">
    <property type="component" value="Chromosome 3"/>
</dbReference>
<organism evidence="2 3">
    <name type="scientific">Musa troglodytarum</name>
    <name type="common">fe'i banana</name>
    <dbReference type="NCBI Taxonomy" id="320322"/>
    <lineage>
        <taxon>Eukaryota</taxon>
        <taxon>Viridiplantae</taxon>
        <taxon>Streptophyta</taxon>
        <taxon>Embryophyta</taxon>
        <taxon>Tracheophyta</taxon>
        <taxon>Spermatophyta</taxon>
        <taxon>Magnoliopsida</taxon>
        <taxon>Liliopsida</taxon>
        <taxon>Zingiberales</taxon>
        <taxon>Musaceae</taxon>
        <taxon>Musa</taxon>
    </lineage>
</organism>
<dbReference type="EMBL" id="CP097505">
    <property type="protein sequence ID" value="URD91625.1"/>
    <property type="molecule type" value="Genomic_DNA"/>
</dbReference>
<reference evidence="2" key="1">
    <citation type="submission" date="2022-05" db="EMBL/GenBank/DDBJ databases">
        <title>The Musa troglodytarum L. genome provides insights into the mechanism of non-climacteric behaviour and enrichment of carotenoids.</title>
        <authorList>
            <person name="Wang J."/>
        </authorList>
    </citation>
    <scope>NUCLEOTIDE SEQUENCE</scope>
    <source>
        <tissue evidence="2">Leaf</tissue>
    </source>
</reference>
<protein>
    <submittedName>
        <fullName evidence="2">Uncharacterized protein</fullName>
    </submittedName>
</protein>
<evidence type="ECO:0000313" key="3">
    <source>
        <dbReference type="Proteomes" id="UP001055439"/>
    </source>
</evidence>
<evidence type="ECO:0000313" key="2">
    <source>
        <dbReference type="EMBL" id="URD91625.1"/>
    </source>
</evidence>
<gene>
    <name evidence="2" type="ORF">MUK42_32635</name>
</gene>
<keyword evidence="3" id="KW-1185">Reference proteome</keyword>
<feature type="region of interest" description="Disordered" evidence="1">
    <location>
        <begin position="260"/>
        <end position="295"/>
    </location>
</feature>
<accession>A0A9E7FAB9</accession>
<evidence type="ECO:0000256" key="1">
    <source>
        <dbReference type="SAM" id="MobiDB-lite"/>
    </source>
</evidence>
<dbReference type="OrthoDB" id="10664040at2759"/>
<sequence length="364" mass="39745">MGLAKAQTQLLVRLSCTAAAAAAAAEILLLLLKSSSAAADVSANPPKRPPHLTRSFVADRCCCSPLSWCWSRWRTILDFASRWDSALLRVQSPKPVEMRSRKSPEKLLLPQPTDLDLATFLPSEDDAWLPLGLSASSPLFPPCLAAAVAELVCCCCCCLLVMSLPPPSTEEEVDLLLAIRHDGVCSTAATTALHQASSHSRFHRLAPLQNNAGVVTRGGRISRNPPPAHPFFIFFLFLWLVARKENLVLRPAPAGPVREWPEPIPRASPTTTPASELKEVGEEEEEKGGGWREKKGLDLEEDTSLPSFSCRQKAHTPPVLPRSNCKTLLTGSGALQPWMEGFPQLNYYYYDMGTRAEARAAEAT</sequence>
<name>A0A9E7FAB9_9LILI</name>
<proteinExistence type="predicted"/>
<dbReference type="AlphaFoldDB" id="A0A9E7FAB9"/>